<dbReference type="SUPFAM" id="SSF55874">
    <property type="entry name" value="ATPase domain of HSP90 chaperone/DNA topoisomerase II/histidine kinase"/>
    <property type="match status" value="1"/>
</dbReference>
<dbReference type="Gene3D" id="3.30.450.20">
    <property type="entry name" value="PAS domain"/>
    <property type="match status" value="2"/>
</dbReference>
<dbReference type="PROSITE" id="PS50109">
    <property type="entry name" value="HIS_KIN"/>
    <property type="match status" value="1"/>
</dbReference>
<dbReference type="SMART" id="SM00387">
    <property type="entry name" value="HATPase_c"/>
    <property type="match status" value="1"/>
</dbReference>
<dbReference type="PANTHER" id="PTHR43047">
    <property type="entry name" value="TWO-COMPONENT HISTIDINE PROTEIN KINASE"/>
    <property type="match status" value="1"/>
</dbReference>
<evidence type="ECO:0000259" key="12">
    <source>
        <dbReference type="PROSITE" id="PS50113"/>
    </source>
</evidence>
<feature type="domain" description="PAS" evidence="11">
    <location>
        <begin position="169"/>
        <end position="239"/>
    </location>
</feature>
<evidence type="ECO:0000313" key="13">
    <source>
        <dbReference type="EMBL" id="QDG50987.1"/>
    </source>
</evidence>
<evidence type="ECO:0000256" key="2">
    <source>
        <dbReference type="ARBA" id="ARBA00012438"/>
    </source>
</evidence>
<evidence type="ECO:0000256" key="8">
    <source>
        <dbReference type="SAM" id="MobiDB-lite"/>
    </source>
</evidence>
<organism evidence="13 14">
    <name type="scientific">Persicimonas caeni</name>
    <dbReference type="NCBI Taxonomy" id="2292766"/>
    <lineage>
        <taxon>Bacteria</taxon>
        <taxon>Deltaproteobacteria</taxon>
        <taxon>Bradymonadales</taxon>
        <taxon>Bradymonadaceae</taxon>
        <taxon>Persicimonas</taxon>
    </lineage>
</organism>
<dbReference type="Pfam" id="PF00072">
    <property type="entry name" value="Response_reg"/>
    <property type="match status" value="1"/>
</dbReference>
<evidence type="ECO:0000259" key="10">
    <source>
        <dbReference type="PROSITE" id="PS50110"/>
    </source>
</evidence>
<evidence type="ECO:0000256" key="3">
    <source>
        <dbReference type="ARBA" id="ARBA00022553"/>
    </source>
</evidence>
<protein>
    <recommendedName>
        <fullName evidence="2">histidine kinase</fullName>
        <ecNumber evidence="2">2.7.13.3</ecNumber>
    </recommendedName>
</protein>
<dbReference type="SMART" id="SM00448">
    <property type="entry name" value="REC"/>
    <property type="match status" value="1"/>
</dbReference>
<sequence>MPEDKATTDDQPTSLIPDSPIKEMLEGEQRHFFEAIIEGINEGVAVYDRDLRYVFVNRFFTESTGLTADQIMGRKASDVFPQLRHESWQELVERALDGETVETGDRKWVLPQLDRPVWIRTTYGPMRSPRGDVVGVLVVARNVTERKRADEAALQLARKEAAHAEAVAAERKIRRLIESIGDPFLAVDPDGKIIYVNEKAADYWSMDRDELMGRRVGDVFPAAKNSEASIHLKKAIEENRRVNFEARSVVTGRWIEISAYPLDGGLSIYFRNIEERKRAEEARQRYERELVAARRQAEEMERLKSSLLANMSHEIRTPLTSILLQAEVLSRDLETAHQEAIGRIVRSTERLGRTLDSVLTFAQLESGMLEPHAESIDLFAEVRQIVDELKPLADSKGLELSVRRLDGQPQPQHIRLDATLIHRIVTNLVANAIKFTESGGVTVCVRQTPSSVTLDVEDTGIGISAPFVDQVFEPFKQQSTGHGRTHEGSGLGLTITKRLIEALDGEIDVESQPGKGSRFTVHLPVQPAEREEAPPGDIGAQSAPVAEPSDQKPLLVVDDNVDICELLELMLAPRTVHTAQSAEEGLKKAANHDYAAILMDISLPRISGVDALHELRNQDRNHSTPVIAMTGHALPGDRQRLLDEGFDAYLAKPFSPTGLDAVLELAEDSEASLSN</sequence>
<feature type="region of interest" description="Disordered" evidence="8">
    <location>
        <begin position="528"/>
        <end position="549"/>
    </location>
</feature>
<dbReference type="InterPro" id="IPR035965">
    <property type="entry name" value="PAS-like_dom_sf"/>
</dbReference>
<dbReference type="InterPro" id="IPR000700">
    <property type="entry name" value="PAS-assoc_C"/>
</dbReference>
<keyword evidence="3 6" id="KW-0597">Phosphoprotein</keyword>
<evidence type="ECO:0000256" key="1">
    <source>
        <dbReference type="ARBA" id="ARBA00000085"/>
    </source>
</evidence>
<dbReference type="SMART" id="SM00091">
    <property type="entry name" value="PAS"/>
    <property type="match status" value="2"/>
</dbReference>
<dbReference type="InterPro" id="IPR000014">
    <property type="entry name" value="PAS"/>
</dbReference>
<evidence type="ECO:0000259" key="11">
    <source>
        <dbReference type="PROSITE" id="PS50112"/>
    </source>
</evidence>
<dbReference type="Pfam" id="PF02518">
    <property type="entry name" value="HATPase_c"/>
    <property type="match status" value="1"/>
</dbReference>
<dbReference type="Gene3D" id="3.30.565.10">
    <property type="entry name" value="Histidine kinase-like ATPase, C-terminal domain"/>
    <property type="match status" value="1"/>
</dbReference>
<dbReference type="SUPFAM" id="SSF52172">
    <property type="entry name" value="CheY-like"/>
    <property type="match status" value="1"/>
</dbReference>
<dbReference type="InterPro" id="IPR004358">
    <property type="entry name" value="Sig_transdc_His_kin-like_C"/>
</dbReference>
<dbReference type="RefSeq" id="WP_141197477.1">
    <property type="nucleotide sequence ID" value="NZ_CP041186.1"/>
</dbReference>
<name>A0A4Y6PSK0_PERCE</name>
<dbReference type="SMART" id="SM00388">
    <property type="entry name" value="HisKA"/>
    <property type="match status" value="1"/>
</dbReference>
<dbReference type="InterPro" id="IPR036097">
    <property type="entry name" value="HisK_dim/P_sf"/>
</dbReference>
<dbReference type="CDD" id="cd00082">
    <property type="entry name" value="HisKA"/>
    <property type="match status" value="1"/>
</dbReference>
<dbReference type="AlphaFoldDB" id="A0A4Y6PSK0"/>
<accession>A0A4Y6PSK0</accession>
<dbReference type="PROSITE" id="PS50113">
    <property type="entry name" value="PAC"/>
    <property type="match status" value="1"/>
</dbReference>
<evidence type="ECO:0000259" key="9">
    <source>
        <dbReference type="PROSITE" id="PS50109"/>
    </source>
</evidence>
<dbReference type="GO" id="GO:0000155">
    <property type="term" value="F:phosphorelay sensor kinase activity"/>
    <property type="evidence" value="ECO:0007669"/>
    <property type="project" value="InterPro"/>
</dbReference>
<dbReference type="GO" id="GO:0005886">
    <property type="term" value="C:plasma membrane"/>
    <property type="evidence" value="ECO:0007669"/>
    <property type="project" value="TreeGrafter"/>
</dbReference>
<feature type="domain" description="PAC" evidence="12">
    <location>
        <begin position="102"/>
        <end position="155"/>
    </location>
</feature>
<proteinExistence type="predicted"/>
<dbReference type="InterPro" id="IPR001789">
    <property type="entry name" value="Sig_transdc_resp-reg_receiver"/>
</dbReference>
<evidence type="ECO:0000256" key="4">
    <source>
        <dbReference type="ARBA" id="ARBA00022679"/>
    </source>
</evidence>
<keyword evidence="5" id="KW-0418">Kinase</keyword>
<feature type="domain" description="Histidine kinase" evidence="9">
    <location>
        <begin position="310"/>
        <end position="527"/>
    </location>
</feature>
<comment type="catalytic activity">
    <reaction evidence="1">
        <text>ATP + protein L-histidine = ADP + protein N-phospho-L-histidine.</text>
        <dbReference type="EC" id="2.7.13.3"/>
    </reaction>
</comment>
<dbReference type="Gene3D" id="1.10.287.130">
    <property type="match status" value="1"/>
</dbReference>
<dbReference type="SUPFAM" id="SSF55785">
    <property type="entry name" value="PYP-like sensor domain (PAS domain)"/>
    <property type="match status" value="2"/>
</dbReference>
<feature type="modified residue" description="4-aspartylphosphate" evidence="6">
    <location>
        <position position="600"/>
    </location>
</feature>
<dbReference type="EC" id="2.7.13.3" evidence="2"/>
<dbReference type="InterPro" id="IPR003594">
    <property type="entry name" value="HATPase_dom"/>
</dbReference>
<accession>A0A5B8Y4U2</accession>
<dbReference type="Gene3D" id="3.40.50.2300">
    <property type="match status" value="1"/>
</dbReference>
<dbReference type="GO" id="GO:0009927">
    <property type="term" value="F:histidine phosphotransfer kinase activity"/>
    <property type="evidence" value="ECO:0007669"/>
    <property type="project" value="TreeGrafter"/>
</dbReference>
<evidence type="ECO:0000256" key="7">
    <source>
        <dbReference type="SAM" id="Coils"/>
    </source>
</evidence>
<dbReference type="Proteomes" id="UP000315995">
    <property type="component" value="Chromosome"/>
</dbReference>
<evidence type="ECO:0000256" key="5">
    <source>
        <dbReference type="ARBA" id="ARBA00022777"/>
    </source>
</evidence>
<dbReference type="InterPro" id="IPR003661">
    <property type="entry name" value="HisK_dim/P_dom"/>
</dbReference>
<reference evidence="13 14" key="1">
    <citation type="submission" date="2019-06" db="EMBL/GenBank/DDBJ databases">
        <title>Persicimonas caeni gen. nov., sp. nov., a predatory bacterium isolated from solar saltern.</title>
        <authorList>
            <person name="Wang S."/>
        </authorList>
    </citation>
    <scope>NUCLEOTIDE SEQUENCE [LARGE SCALE GENOMIC DNA]</scope>
    <source>
        <strain evidence="13 14">YN101</strain>
    </source>
</reference>
<dbReference type="PANTHER" id="PTHR43047:SF72">
    <property type="entry name" value="OSMOSENSING HISTIDINE PROTEIN KINASE SLN1"/>
    <property type="match status" value="1"/>
</dbReference>
<feature type="coiled-coil region" evidence="7">
    <location>
        <begin position="269"/>
        <end position="310"/>
    </location>
</feature>
<keyword evidence="4" id="KW-0808">Transferase</keyword>
<evidence type="ECO:0000313" key="14">
    <source>
        <dbReference type="Proteomes" id="UP000315995"/>
    </source>
</evidence>
<keyword evidence="14" id="KW-1185">Reference proteome</keyword>
<evidence type="ECO:0000256" key="6">
    <source>
        <dbReference type="PROSITE-ProRule" id="PRU00169"/>
    </source>
</evidence>
<dbReference type="NCBIfam" id="TIGR00229">
    <property type="entry name" value="sensory_box"/>
    <property type="match status" value="2"/>
</dbReference>
<keyword evidence="7" id="KW-0175">Coiled coil</keyword>
<gene>
    <name evidence="13" type="ORF">FIV42_09635</name>
</gene>
<dbReference type="Pfam" id="PF00512">
    <property type="entry name" value="HisKA"/>
    <property type="match status" value="1"/>
</dbReference>
<dbReference type="PROSITE" id="PS50110">
    <property type="entry name" value="RESPONSE_REGULATORY"/>
    <property type="match status" value="1"/>
</dbReference>
<dbReference type="SUPFAM" id="SSF47384">
    <property type="entry name" value="Homodimeric domain of signal transducing histidine kinase"/>
    <property type="match status" value="1"/>
</dbReference>
<dbReference type="Pfam" id="PF08448">
    <property type="entry name" value="PAS_4"/>
    <property type="match status" value="2"/>
</dbReference>
<dbReference type="PROSITE" id="PS50112">
    <property type="entry name" value="PAS"/>
    <property type="match status" value="2"/>
</dbReference>
<dbReference type="InterPro" id="IPR011006">
    <property type="entry name" value="CheY-like_superfamily"/>
</dbReference>
<dbReference type="OrthoDB" id="9816309at2"/>
<dbReference type="FunFam" id="3.30.565.10:FF:000006">
    <property type="entry name" value="Sensor histidine kinase WalK"/>
    <property type="match status" value="1"/>
</dbReference>
<feature type="domain" description="PAS" evidence="11">
    <location>
        <begin position="29"/>
        <end position="99"/>
    </location>
</feature>
<dbReference type="InterPro" id="IPR036890">
    <property type="entry name" value="HATPase_C_sf"/>
</dbReference>
<dbReference type="CDD" id="cd00130">
    <property type="entry name" value="PAS"/>
    <property type="match status" value="2"/>
</dbReference>
<dbReference type="CDD" id="cd16922">
    <property type="entry name" value="HATPase_EvgS-ArcB-TorS-like"/>
    <property type="match status" value="1"/>
</dbReference>
<dbReference type="InterPro" id="IPR005467">
    <property type="entry name" value="His_kinase_dom"/>
</dbReference>
<dbReference type="PRINTS" id="PR00344">
    <property type="entry name" value="BCTRLSENSOR"/>
</dbReference>
<feature type="domain" description="Response regulatory" evidence="10">
    <location>
        <begin position="553"/>
        <end position="667"/>
    </location>
</feature>
<dbReference type="InterPro" id="IPR013656">
    <property type="entry name" value="PAS_4"/>
</dbReference>
<dbReference type="EMBL" id="CP041186">
    <property type="protein sequence ID" value="QDG50987.1"/>
    <property type="molecule type" value="Genomic_DNA"/>
</dbReference>